<reference evidence="1" key="1">
    <citation type="submission" date="2020-11" db="EMBL/GenBank/DDBJ databases">
        <authorList>
            <consortium name="DOE Joint Genome Institute"/>
            <person name="Ahrendt S."/>
            <person name="Riley R."/>
            <person name="Andreopoulos W."/>
            <person name="Labutti K."/>
            <person name="Pangilinan J."/>
            <person name="Ruiz-Duenas F.J."/>
            <person name="Barrasa J.M."/>
            <person name="Sanchez-Garcia M."/>
            <person name="Camarero S."/>
            <person name="Miyauchi S."/>
            <person name="Serrano A."/>
            <person name="Linde D."/>
            <person name="Babiker R."/>
            <person name="Drula E."/>
            <person name="Ayuso-Fernandez I."/>
            <person name="Pacheco R."/>
            <person name="Padilla G."/>
            <person name="Ferreira P."/>
            <person name="Barriuso J."/>
            <person name="Kellner H."/>
            <person name="Castanera R."/>
            <person name="Alfaro M."/>
            <person name="Ramirez L."/>
            <person name="Pisabarro A.G."/>
            <person name="Kuo A."/>
            <person name="Tritt A."/>
            <person name="Lipzen A."/>
            <person name="He G."/>
            <person name="Yan M."/>
            <person name="Ng V."/>
            <person name="Cullen D."/>
            <person name="Martin F."/>
            <person name="Rosso M.-N."/>
            <person name="Henrissat B."/>
            <person name="Hibbett D."/>
            <person name="Martinez A.T."/>
            <person name="Grigoriev I.V."/>
        </authorList>
    </citation>
    <scope>NUCLEOTIDE SEQUENCE</scope>
    <source>
        <strain evidence="1">AH 40177</strain>
    </source>
</reference>
<dbReference type="Proteomes" id="UP000772434">
    <property type="component" value="Unassembled WGS sequence"/>
</dbReference>
<name>A0A9P5PMX0_9AGAR</name>
<evidence type="ECO:0000313" key="2">
    <source>
        <dbReference type="Proteomes" id="UP000772434"/>
    </source>
</evidence>
<keyword evidence="2" id="KW-1185">Reference proteome</keyword>
<protein>
    <submittedName>
        <fullName evidence="1">Uncharacterized protein</fullName>
    </submittedName>
</protein>
<accession>A0A9P5PMX0</accession>
<dbReference type="EMBL" id="JADNRY010000056">
    <property type="protein sequence ID" value="KAF9068849.1"/>
    <property type="molecule type" value="Genomic_DNA"/>
</dbReference>
<dbReference type="AlphaFoldDB" id="A0A9P5PMX0"/>
<gene>
    <name evidence="1" type="ORF">BDP27DRAFT_1363766</name>
</gene>
<comment type="caution">
    <text evidence="1">The sequence shown here is derived from an EMBL/GenBank/DDBJ whole genome shotgun (WGS) entry which is preliminary data.</text>
</comment>
<sequence length="191" mass="20691">MTDEFEVVGAVVLVVLLFISLKSTSTSVLLEELTVLLLLLSTALELLLREIELEYDNGLWEAEDEDDAVVVNGIPDVLVLDEEGGVVKEDIDVLVDAIAGVLEDAETETDTACFLRMERRGNEAIGDEEVGFDVNGAGFGFNVSIDGFVGGFSGGGIRIGIIVPLTPGLELIELDSNLSLDWWILRCHCDY</sequence>
<evidence type="ECO:0000313" key="1">
    <source>
        <dbReference type="EMBL" id="KAF9068849.1"/>
    </source>
</evidence>
<proteinExistence type="predicted"/>
<organism evidence="1 2">
    <name type="scientific">Rhodocollybia butyracea</name>
    <dbReference type="NCBI Taxonomy" id="206335"/>
    <lineage>
        <taxon>Eukaryota</taxon>
        <taxon>Fungi</taxon>
        <taxon>Dikarya</taxon>
        <taxon>Basidiomycota</taxon>
        <taxon>Agaricomycotina</taxon>
        <taxon>Agaricomycetes</taxon>
        <taxon>Agaricomycetidae</taxon>
        <taxon>Agaricales</taxon>
        <taxon>Marasmiineae</taxon>
        <taxon>Omphalotaceae</taxon>
        <taxon>Rhodocollybia</taxon>
    </lineage>
</organism>